<evidence type="ECO:0000313" key="1">
    <source>
        <dbReference type="EMBL" id="KAJ7763061.1"/>
    </source>
</evidence>
<gene>
    <name evidence="1" type="ORF">B0H16DRAFT_1688066</name>
</gene>
<comment type="caution">
    <text evidence="1">The sequence shown here is derived from an EMBL/GenBank/DDBJ whole genome shotgun (WGS) entry which is preliminary data.</text>
</comment>
<evidence type="ECO:0008006" key="3">
    <source>
        <dbReference type="Google" id="ProtNLM"/>
    </source>
</evidence>
<sequence length="462" mass="51249">MPRSDQKETRTSNDDLPLATMTCPSCEIVSHILVACLPGHRRTRPSSRKVPLTLVQICSRWRSIALATPELWASPDLHLTYRSTAKGLLPLLDTWILRAKRHPLSLTLRSKQSLPSPIRSVIPSLFERLQYLELDLLAADLSHFHVPLPSLHHLALAGAFSTEALTAILRNTPCLRELRLPNFNNASQFHLALPSLTILEIGAVLPTTILRILTNYPSLSELKCTAQGRLDGDATPTTFPALRSLAISNYSGVLRHITLPSLTKLSVNGEDAEEVDSFVVRSGCLIAHLACTPHDLSPRELRWWLDASKSIVRLEMNVGPQINVLLTHLLSRPQDTYFSTADGILPHRVPKLVDLVITTSSIDIDYELVVALLAVRPGCERLRTFHITIGITHGSDIRHKRLFCGCPGPLASARLAVAPCNFALRFIIRNPYGQDRLLWDHRTGTAIHDTESDFPEGASAEY</sequence>
<proteinExistence type="predicted"/>
<dbReference type="InterPro" id="IPR032675">
    <property type="entry name" value="LRR_dom_sf"/>
</dbReference>
<organism evidence="1 2">
    <name type="scientific">Mycena metata</name>
    <dbReference type="NCBI Taxonomy" id="1033252"/>
    <lineage>
        <taxon>Eukaryota</taxon>
        <taxon>Fungi</taxon>
        <taxon>Dikarya</taxon>
        <taxon>Basidiomycota</taxon>
        <taxon>Agaricomycotina</taxon>
        <taxon>Agaricomycetes</taxon>
        <taxon>Agaricomycetidae</taxon>
        <taxon>Agaricales</taxon>
        <taxon>Marasmiineae</taxon>
        <taxon>Mycenaceae</taxon>
        <taxon>Mycena</taxon>
    </lineage>
</organism>
<accession>A0AAD7JEB0</accession>
<evidence type="ECO:0000313" key="2">
    <source>
        <dbReference type="Proteomes" id="UP001215598"/>
    </source>
</evidence>
<dbReference type="EMBL" id="JARKIB010000031">
    <property type="protein sequence ID" value="KAJ7763061.1"/>
    <property type="molecule type" value="Genomic_DNA"/>
</dbReference>
<reference evidence="1" key="1">
    <citation type="submission" date="2023-03" db="EMBL/GenBank/DDBJ databases">
        <title>Massive genome expansion in bonnet fungi (Mycena s.s.) driven by repeated elements and novel gene families across ecological guilds.</title>
        <authorList>
            <consortium name="Lawrence Berkeley National Laboratory"/>
            <person name="Harder C.B."/>
            <person name="Miyauchi S."/>
            <person name="Viragh M."/>
            <person name="Kuo A."/>
            <person name="Thoen E."/>
            <person name="Andreopoulos B."/>
            <person name="Lu D."/>
            <person name="Skrede I."/>
            <person name="Drula E."/>
            <person name="Henrissat B."/>
            <person name="Morin E."/>
            <person name="Kohler A."/>
            <person name="Barry K."/>
            <person name="LaButti K."/>
            <person name="Morin E."/>
            <person name="Salamov A."/>
            <person name="Lipzen A."/>
            <person name="Mereny Z."/>
            <person name="Hegedus B."/>
            <person name="Baldrian P."/>
            <person name="Stursova M."/>
            <person name="Weitz H."/>
            <person name="Taylor A."/>
            <person name="Grigoriev I.V."/>
            <person name="Nagy L.G."/>
            <person name="Martin F."/>
            <person name="Kauserud H."/>
        </authorList>
    </citation>
    <scope>NUCLEOTIDE SEQUENCE</scope>
    <source>
        <strain evidence="1">CBHHK182m</strain>
    </source>
</reference>
<dbReference type="AlphaFoldDB" id="A0AAD7JEB0"/>
<dbReference type="Proteomes" id="UP001215598">
    <property type="component" value="Unassembled WGS sequence"/>
</dbReference>
<protein>
    <recommendedName>
        <fullName evidence="3">F-box domain-containing protein</fullName>
    </recommendedName>
</protein>
<dbReference type="SUPFAM" id="SSF52047">
    <property type="entry name" value="RNI-like"/>
    <property type="match status" value="1"/>
</dbReference>
<name>A0AAD7JEB0_9AGAR</name>
<keyword evidence="2" id="KW-1185">Reference proteome</keyword>
<dbReference type="Gene3D" id="3.80.10.10">
    <property type="entry name" value="Ribonuclease Inhibitor"/>
    <property type="match status" value="1"/>
</dbReference>